<dbReference type="InterPro" id="IPR035647">
    <property type="entry name" value="EFG_III/V"/>
</dbReference>
<dbReference type="InterPro" id="IPR027417">
    <property type="entry name" value="P-loop_NTPase"/>
</dbReference>
<dbReference type="GO" id="GO:0005829">
    <property type="term" value="C:cytosol"/>
    <property type="evidence" value="ECO:0007669"/>
    <property type="project" value="TreeGrafter"/>
</dbReference>
<dbReference type="EMBL" id="MEZK01000005">
    <property type="protein sequence ID" value="OGD63743.1"/>
    <property type="molecule type" value="Genomic_DNA"/>
</dbReference>
<dbReference type="AlphaFoldDB" id="A0A1F5E8Q1"/>
<comment type="caution">
    <text evidence="3">The sequence shown here is derived from an EMBL/GenBank/DDBJ whole genome shotgun (WGS) entry which is preliminary data.</text>
</comment>
<feature type="non-terminal residue" evidence="3">
    <location>
        <position position="487"/>
    </location>
</feature>
<accession>A0A1F5E8Q1</accession>
<protein>
    <submittedName>
        <fullName evidence="3">GTP-binding protein TypA</fullName>
    </submittedName>
</protein>
<dbReference type="Gene3D" id="3.30.70.870">
    <property type="entry name" value="Elongation Factor G (Translational Gtpase), domain 3"/>
    <property type="match status" value="1"/>
</dbReference>
<keyword evidence="1" id="KW-0547">Nucleotide-binding</keyword>
<sequence>MDPKQIRNIAIIAHVDHGKTTLVDFLLKQAHVFADYQAEMQQTTILDSQELERERGVTILAKNTAVEWHGYKINILDTPGHADFSGEVERVLNMADGCLLLVDAAEGVLSQTRYVLSLALRLNLKPIVVVNKVDRKDQRAQEVLEEINNLFLELATDTNQLDFPVFYAVGKEGVVGTKTLLQPDHSLKITDAQDLKLLFSAIIEKIPQPQIEEKGGFQLQVTTLDYDSHKGRYVIGKVRRGQAKQNDPLVIVRDGKVVGQGRAEYIFTFKGLKRQEVVETNIGDIMAITGFRDARIGDTITSAENPEGLPALMIAEPTIQLEISTSNSPLVGQDGEFTTSRQIGQRLTKELETNVSLRLTPGSTGNHFIVAGRGELHLSILIETMRREDFEFSVSRPQVIFRHINGVECEPWEMVTVEVPENLAGVVLDAMGQRKAQMMNMQNFKNDIRFEYKIATRNLIGFRSELLTRTSGLGIVHSLLLGYEPKG</sequence>
<evidence type="ECO:0000256" key="1">
    <source>
        <dbReference type="ARBA" id="ARBA00023134"/>
    </source>
</evidence>
<dbReference type="InterPro" id="IPR000795">
    <property type="entry name" value="T_Tr_GTP-bd_dom"/>
</dbReference>
<dbReference type="FunFam" id="3.30.70.240:FF:000002">
    <property type="entry name" value="GTP-binding protein TypA"/>
    <property type="match status" value="1"/>
</dbReference>
<dbReference type="STRING" id="1797457.A2160_03645"/>
<name>A0A1F5E8Q1_9BACT</name>
<reference evidence="3 4" key="1">
    <citation type="journal article" date="2016" name="Nat. Commun.">
        <title>Thousands of microbial genomes shed light on interconnected biogeochemical processes in an aquifer system.</title>
        <authorList>
            <person name="Anantharaman K."/>
            <person name="Brown C.T."/>
            <person name="Hug L.A."/>
            <person name="Sharon I."/>
            <person name="Castelle C.J."/>
            <person name="Probst A.J."/>
            <person name="Thomas B.C."/>
            <person name="Singh A."/>
            <person name="Wilkins M.J."/>
            <person name="Karaoz U."/>
            <person name="Brodie E.L."/>
            <person name="Williams K.H."/>
            <person name="Hubbard S.S."/>
            <person name="Banfield J.F."/>
        </authorList>
    </citation>
    <scope>NUCLEOTIDE SEQUENCE [LARGE SCALE GENOMIC DNA]</scope>
</reference>
<dbReference type="PROSITE" id="PS51722">
    <property type="entry name" value="G_TR_2"/>
    <property type="match status" value="1"/>
</dbReference>
<dbReference type="SUPFAM" id="SSF54980">
    <property type="entry name" value="EF-G C-terminal domain-like"/>
    <property type="match status" value="2"/>
</dbReference>
<dbReference type="GO" id="GO:0003924">
    <property type="term" value="F:GTPase activity"/>
    <property type="evidence" value="ECO:0007669"/>
    <property type="project" value="InterPro"/>
</dbReference>
<proteinExistence type="predicted"/>
<dbReference type="PROSITE" id="PS00301">
    <property type="entry name" value="G_TR_1"/>
    <property type="match status" value="1"/>
</dbReference>
<dbReference type="InterPro" id="IPR047042">
    <property type="entry name" value="BipA_II"/>
</dbReference>
<dbReference type="NCBIfam" id="TIGR00231">
    <property type="entry name" value="small_GTP"/>
    <property type="match status" value="1"/>
</dbReference>
<dbReference type="InterPro" id="IPR035651">
    <property type="entry name" value="BipA_V"/>
</dbReference>
<dbReference type="Pfam" id="PF00009">
    <property type="entry name" value="GTP_EFTU"/>
    <property type="match status" value="1"/>
</dbReference>
<dbReference type="CDD" id="cd03710">
    <property type="entry name" value="BipA_TypA_C"/>
    <property type="match status" value="1"/>
</dbReference>
<evidence type="ECO:0000313" key="3">
    <source>
        <dbReference type="EMBL" id="OGD63743.1"/>
    </source>
</evidence>
<feature type="domain" description="Tr-type G" evidence="2">
    <location>
        <begin position="4"/>
        <end position="210"/>
    </location>
</feature>
<dbReference type="CDD" id="cd03691">
    <property type="entry name" value="BipA_TypA_II"/>
    <property type="match status" value="1"/>
</dbReference>
<dbReference type="InterPro" id="IPR047041">
    <property type="entry name" value="BipA_GTP-bd_dom"/>
</dbReference>
<dbReference type="CDD" id="cd01891">
    <property type="entry name" value="TypA_BipA"/>
    <property type="match status" value="1"/>
</dbReference>
<gene>
    <name evidence="3" type="ORF">A2160_03645</name>
</gene>
<evidence type="ECO:0000259" key="2">
    <source>
        <dbReference type="PROSITE" id="PS51722"/>
    </source>
</evidence>
<dbReference type="InterPro" id="IPR005225">
    <property type="entry name" value="Small_GTP-bd"/>
</dbReference>
<dbReference type="InterPro" id="IPR031157">
    <property type="entry name" value="G_TR_CS"/>
</dbReference>
<dbReference type="Gene3D" id="2.40.30.10">
    <property type="entry name" value="Translation factors"/>
    <property type="match status" value="1"/>
</dbReference>
<dbReference type="GO" id="GO:0005525">
    <property type="term" value="F:GTP binding"/>
    <property type="evidence" value="ECO:0007669"/>
    <property type="project" value="UniProtKB-KW"/>
</dbReference>
<dbReference type="Pfam" id="PF03144">
    <property type="entry name" value="GTP_EFTU_D2"/>
    <property type="match status" value="1"/>
</dbReference>
<dbReference type="Proteomes" id="UP000177006">
    <property type="component" value="Unassembled WGS sequence"/>
</dbReference>
<dbReference type="PRINTS" id="PR00315">
    <property type="entry name" value="ELONGATNFCT"/>
</dbReference>
<dbReference type="Pfam" id="PF00679">
    <property type="entry name" value="EFG_C"/>
    <property type="match status" value="1"/>
</dbReference>
<dbReference type="InterPro" id="IPR009000">
    <property type="entry name" value="Transl_B-barrel_sf"/>
</dbReference>
<keyword evidence="1" id="KW-0342">GTP-binding</keyword>
<organism evidence="3 4">
    <name type="scientific">Candidatus Beckwithbacteria bacterium RBG_13_42_9</name>
    <dbReference type="NCBI Taxonomy" id="1797457"/>
    <lineage>
        <taxon>Bacteria</taxon>
        <taxon>Candidatus Beckwithiibacteriota</taxon>
    </lineage>
</organism>
<dbReference type="PANTHER" id="PTHR42908:SF8">
    <property type="entry name" value="TR-TYPE G DOMAIN-CONTAINING PROTEIN"/>
    <property type="match status" value="1"/>
</dbReference>
<dbReference type="Gene3D" id="3.40.50.300">
    <property type="entry name" value="P-loop containing nucleotide triphosphate hydrolases"/>
    <property type="match status" value="1"/>
</dbReference>
<dbReference type="GO" id="GO:1990904">
    <property type="term" value="C:ribonucleoprotein complex"/>
    <property type="evidence" value="ECO:0007669"/>
    <property type="project" value="TreeGrafter"/>
</dbReference>
<evidence type="ECO:0000313" key="4">
    <source>
        <dbReference type="Proteomes" id="UP000177006"/>
    </source>
</evidence>
<dbReference type="Gene3D" id="3.30.70.240">
    <property type="match status" value="1"/>
</dbReference>
<dbReference type="InterPro" id="IPR000640">
    <property type="entry name" value="EFG_V-like"/>
</dbReference>
<dbReference type="SUPFAM" id="SSF50447">
    <property type="entry name" value="Translation proteins"/>
    <property type="match status" value="1"/>
</dbReference>
<dbReference type="PANTHER" id="PTHR42908">
    <property type="entry name" value="TRANSLATION ELONGATION FACTOR-RELATED"/>
    <property type="match status" value="1"/>
</dbReference>
<dbReference type="SUPFAM" id="SSF52540">
    <property type="entry name" value="P-loop containing nucleoside triphosphate hydrolases"/>
    <property type="match status" value="1"/>
</dbReference>
<dbReference type="InterPro" id="IPR004161">
    <property type="entry name" value="EFTu-like_2"/>
</dbReference>